<gene>
    <name evidence="1" type="ORF">Pka01_34850</name>
</gene>
<dbReference type="AlphaFoldDB" id="A0A8J3PTE8"/>
<evidence type="ECO:0000313" key="2">
    <source>
        <dbReference type="Proteomes" id="UP000630097"/>
    </source>
</evidence>
<comment type="caution">
    <text evidence="1">The sequence shown here is derived from an EMBL/GenBank/DDBJ whole genome shotgun (WGS) entry which is preliminary data.</text>
</comment>
<sequence>MKDEVATTFDELILRGQTIRGIKLIKDTFGCSLQEALIFYHDRYRHLRETRPEDFAQSHEEYWKGFYS</sequence>
<dbReference type="EMBL" id="BONV01000014">
    <property type="protein sequence ID" value="GIG80358.1"/>
    <property type="molecule type" value="Genomic_DNA"/>
</dbReference>
<evidence type="ECO:0000313" key="1">
    <source>
        <dbReference type="EMBL" id="GIG80358.1"/>
    </source>
</evidence>
<keyword evidence="2" id="KW-1185">Reference proteome</keyword>
<dbReference type="RefSeq" id="WP_203883779.1">
    <property type="nucleotide sequence ID" value="NZ_BAABHH010000012.1"/>
</dbReference>
<name>A0A8J3PTE8_9ACTN</name>
<reference evidence="1 2" key="1">
    <citation type="submission" date="2021-01" db="EMBL/GenBank/DDBJ databases">
        <title>Whole genome shotgun sequence of Planotetraspora kaengkrachanensis NBRC 104272.</title>
        <authorList>
            <person name="Komaki H."/>
            <person name="Tamura T."/>
        </authorList>
    </citation>
    <scope>NUCLEOTIDE SEQUENCE [LARGE SCALE GENOMIC DNA]</scope>
    <source>
        <strain evidence="1 2">NBRC 104272</strain>
    </source>
</reference>
<dbReference type="Proteomes" id="UP000630097">
    <property type="component" value="Unassembled WGS sequence"/>
</dbReference>
<protein>
    <submittedName>
        <fullName evidence="1">Uncharacterized protein</fullName>
    </submittedName>
</protein>
<accession>A0A8J3PTE8</accession>
<organism evidence="1 2">
    <name type="scientific">Planotetraspora kaengkrachanensis</name>
    <dbReference type="NCBI Taxonomy" id="575193"/>
    <lineage>
        <taxon>Bacteria</taxon>
        <taxon>Bacillati</taxon>
        <taxon>Actinomycetota</taxon>
        <taxon>Actinomycetes</taxon>
        <taxon>Streptosporangiales</taxon>
        <taxon>Streptosporangiaceae</taxon>
        <taxon>Planotetraspora</taxon>
    </lineage>
</organism>
<proteinExistence type="predicted"/>